<feature type="transmembrane region" description="Helical" evidence="8">
    <location>
        <begin position="289"/>
        <end position="311"/>
    </location>
</feature>
<keyword evidence="5 8" id="KW-1133">Transmembrane helix</keyword>
<dbReference type="Proteomes" id="UP000604046">
    <property type="component" value="Unassembled WGS sequence"/>
</dbReference>
<feature type="transmembrane region" description="Helical" evidence="8">
    <location>
        <begin position="155"/>
        <end position="185"/>
    </location>
</feature>
<dbReference type="GO" id="GO:0016020">
    <property type="term" value="C:membrane"/>
    <property type="evidence" value="ECO:0007669"/>
    <property type="project" value="UniProtKB-SubCell"/>
</dbReference>
<evidence type="ECO:0000256" key="4">
    <source>
        <dbReference type="ARBA" id="ARBA00022692"/>
    </source>
</evidence>
<comment type="subcellular location">
    <subcellularLocation>
        <location evidence="1">Membrane</location>
        <topology evidence="1">Multi-pass membrane protein</topology>
    </subcellularLocation>
</comment>
<name>A0A812RG96_9DINO</name>
<evidence type="ECO:0000256" key="3">
    <source>
        <dbReference type="ARBA" id="ARBA00022448"/>
    </source>
</evidence>
<feature type="transmembrane region" description="Helical" evidence="8">
    <location>
        <begin position="381"/>
        <end position="401"/>
    </location>
</feature>
<evidence type="ECO:0000313" key="9">
    <source>
        <dbReference type="EMBL" id="CAE7437958.1"/>
    </source>
</evidence>
<evidence type="ECO:0000256" key="2">
    <source>
        <dbReference type="ARBA" id="ARBA00007015"/>
    </source>
</evidence>
<dbReference type="InterPro" id="IPR039309">
    <property type="entry name" value="BT1"/>
</dbReference>
<keyword evidence="10" id="KW-1185">Reference proteome</keyword>
<sequence>MDPPERTSVQETPAAPVLLGSRCADEEAGSPVKAAHSAELNLQKTSKRANGLQDDSEEDPGRGKCRLPLLNWFRLLWRLFGSFAPLGMLSYGLQQGFARGTSEFACKYYMMDTLQLDGATMGRLLAVAHVPWNVKPVLGMLSDTMPLMGFHKTSYLVIGCVFSLLAYLWFGCVALGTSGLVVFMLSVNLSLALSDLVIDATAARLGKEHAAHASDLQCALRSAEATGGIVAGAAKGSLVALISPQGTSLVNTLSAVGVLVPALLGWLPEERLPARQRCAPNVKEFHKHPLMSAVAIVLSVVAIGLSLVHLFVEDMRLRATITIICAMGIGASTMKALSGISPYFGCTALFIFLRLVLQPGLGEAMFVWLTRFPQGPQLSTQLMGITDCFGQAGILIGLLCYRNFMTNWPYRKIFLVGQMAYFTSQLLDICLVMRWNRLIGIPDFLFYVGDTAFDLAVSKLFYVPLVVLAYKVCPANLEATLFASLMALNNIGCDSGKFLGVSLCEFWGIVDGNFDYLVHGLVTKAISRLLPIPLIFLLIPCHLTPNDPVPLHKPEN</sequence>
<proteinExistence type="inferred from homology"/>
<comment type="similarity">
    <text evidence="2">Belongs to the major facilitator superfamily. Folate-biopterin transporter (TC 2.A.71) family.</text>
</comment>
<evidence type="ECO:0000256" key="8">
    <source>
        <dbReference type="SAM" id="Phobius"/>
    </source>
</evidence>
<keyword evidence="3" id="KW-0813">Transport</keyword>
<evidence type="ECO:0000256" key="5">
    <source>
        <dbReference type="ARBA" id="ARBA00022989"/>
    </source>
</evidence>
<dbReference type="AlphaFoldDB" id="A0A812RG96"/>
<accession>A0A812RG96</accession>
<evidence type="ECO:0000313" key="10">
    <source>
        <dbReference type="Proteomes" id="UP000604046"/>
    </source>
</evidence>
<dbReference type="OrthoDB" id="754047at2759"/>
<evidence type="ECO:0000256" key="7">
    <source>
        <dbReference type="SAM" id="MobiDB-lite"/>
    </source>
</evidence>
<keyword evidence="4 8" id="KW-0812">Transmembrane</keyword>
<dbReference type="SUPFAM" id="SSF103473">
    <property type="entry name" value="MFS general substrate transporter"/>
    <property type="match status" value="1"/>
</dbReference>
<dbReference type="EMBL" id="CAJNDS010002335">
    <property type="protein sequence ID" value="CAE7437958.1"/>
    <property type="molecule type" value="Genomic_DNA"/>
</dbReference>
<organism evidence="9 10">
    <name type="scientific">Symbiodinium natans</name>
    <dbReference type="NCBI Taxonomy" id="878477"/>
    <lineage>
        <taxon>Eukaryota</taxon>
        <taxon>Sar</taxon>
        <taxon>Alveolata</taxon>
        <taxon>Dinophyceae</taxon>
        <taxon>Suessiales</taxon>
        <taxon>Symbiodiniaceae</taxon>
        <taxon>Symbiodinium</taxon>
    </lineage>
</organism>
<comment type="caution">
    <text evidence="9">The sequence shown here is derived from an EMBL/GenBank/DDBJ whole genome shotgun (WGS) entry which is preliminary data.</text>
</comment>
<dbReference type="InterPro" id="IPR036259">
    <property type="entry name" value="MFS_trans_sf"/>
</dbReference>
<dbReference type="PANTHER" id="PTHR31585:SF6">
    <property type="entry name" value="FOLATE-BIOPTERIN TRANSPORTER 2-RELATED"/>
    <property type="match status" value="1"/>
</dbReference>
<evidence type="ECO:0000256" key="1">
    <source>
        <dbReference type="ARBA" id="ARBA00004141"/>
    </source>
</evidence>
<dbReference type="PANTHER" id="PTHR31585">
    <property type="entry name" value="FOLATE-BIOPTERIN TRANSPORTER 1, CHLOROPLASTIC"/>
    <property type="match status" value="1"/>
</dbReference>
<evidence type="ECO:0000256" key="6">
    <source>
        <dbReference type="ARBA" id="ARBA00023136"/>
    </source>
</evidence>
<dbReference type="Pfam" id="PF03092">
    <property type="entry name" value="BT1"/>
    <property type="match status" value="1"/>
</dbReference>
<keyword evidence="6 8" id="KW-0472">Membrane</keyword>
<feature type="region of interest" description="Disordered" evidence="7">
    <location>
        <begin position="1"/>
        <end position="61"/>
    </location>
</feature>
<feature type="transmembrane region" description="Helical" evidence="8">
    <location>
        <begin position="413"/>
        <end position="435"/>
    </location>
</feature>
<protein>
    <submittedName>
        <fullName evidence="9">Uncharacterized protein</fullName>
    </submittedName>
</protein>
<gene>
    <name evidence="9" type="ORF">SNAT2548_LOCUS23803</name>
</gene>
<reference evidence="9" key="1">
    <citation type="submission" date="2021-02" db="EMBL/GenBank/DDBJ databases">
        <authorList>
            <person name="Dougan E. K."/>
            <person name="Rhodes N."/>
            <person name="Thang M."/>
            <person name="Chan C."/>
        </authorList>
    </citation>
    <scope>NUCLEOTIDE SEQUENCE</scope>
</reference>